<evidence type="ECO:0000313" key="1">
    <source>
        <dbReference type="EMBL" id="KAG0425881.1"/>
    </source>
</evidence>
<gene>
    <name evidence="1" type="ORF">HPB47_026948</name>
</gene>
<reference evidence="1 2" key="1">
    <citation type="journal article" date="2020" name="Cell">
        <title>Large-Scale Comparative Analyses of Tick Genomes Elucidate Their Genetic Diversity and Vector Capacities.</title>
        <authorList>
            <consortium name="Tick Genome and Microbiome Consortium (TIGMIC)"/>
            <person name="Jia N."/>
            <person name="Wang J."/>
            <person name="Shi W."/>
            <person name="Du L."/>
            <person name="Sun Y."/>
            <person name="Zhan W."/>
            <person name="Jiang J.F."/>
            <person name="Wang Q."/>
            <person name="Zhang B."/>
            <person name="Ji P."/>
            <person name="Bell-Sakyi L."/>
            <person name="Cui X.M."/>
            <person name="Yuan T.T."/>
            <person name="Jiang B.G."/>
            <person name="Yang W.F."/>
            <person name="Lam T.T."/>
            <person name="Chang Q.C."/>
            <person name="Ding S.J."/>
            <person name="Wang X.J."/>
            <person name="Zhu J.G."/>
            <person name="Ruan X.D."/>
            <person name="Zhao L."/>
            <person name="Wei J.T."/>
            <person name="Ye R.Z."/>
            <person name="Que T.C."/>
            <person name="Du C.H."/>
            <person name="Zhou Y.H."/>
            <person name="Cheng J.X."/>
            <person name="Dai P.F."/>
            <person name="Guo W.B."/>
            <person name="Han X.H."/>
            <person name="Huang E.J."/>
            <person name="Li L.F."/>
            <person name="Wei W."/>
            <person name="Gao Y.C."/>
            <person name="Liu J.Z."/>
            <person name="Shao H.Z."/>
            <person name="Wang X."/>
            <person name="Wang C.C."/>
            <person name="Yang T.C."/>
            <person name="Huo Q.B."/>
            <person name="Li W."/>
            <person name="Chen H.Y."/>
            <person name="Chen S.E."/>
            <person name="Zhou L.G."/>
            <person name="Ni X.B."/>
            <person name="Tian J.H."/>
            <person name="Sheng Y."/>
            <person name="Liu T."/>
            <person name="Pan Y.S."/>
            <person name="Xia L.Y."/>
            <person name="Li J."/>
            <person name="Zhao F."/>
            <person name="Cao W.C."/>
        </authorList>
    </citation>
    <scope>NUCLEOTIDE SEQUENCE [LARGE SCALE GENOMIC DNA]</scope>
    <source>
        <strain evidence="1">Iper-2018</strain>
    </source>
</reference>
<proteinExistence type="predicted"/>
<organism evidence="1 2">
    <name type="scientific">Ixodes persulcatus</name>
    <name type="common">Taiga tick</name>
    <dbReference type="NCBI Taxonomy" id="34615"/>
    <lineage>
        <taxon>Eukaryota</taxon>
        <taxon>Metazoa</taxon>
        <taxon>Ecdysozoa</taxon>
        <taxon>Arthropoda</taxon>
        <taxon>Chelicerata</taxon>
        <taxon>Arachnida</taxon>
        <taxon>Acari</taxon>
        <taxon>Parasitiformes</taxon>
        <taxon>Ixodida</taxon>
        <taxon>Ixodoidea</taxon>
        <taxon>Ixodidae</taxon>
        <taxon>Ixodinae</taxon>
        <taxon>Ixodes</taxon>
    </lineage>
</organism>
<name>A0AC60PXE3_IXOPE</name>
<dbReference type="EMBL" id="JABSTQ010009789">
    <property type="protein sequence ID" value="KAG0425881.1"/>
    <property type="molecule type" value="Genomic_DNA"/>
</dbReference>
<evidence type="ECO:0000313" key="2">
    <source>
        <dbReference type="Proteomes" id="UP000805193"/>
    </source>
</evidence>
<protein>
    <submittedName>
        <fullName evidence="1">Uncharacterized protein</fullName>
    </submittedName>
</protein>
<comment type="caution">
    <text evidence="1">The sequence shown here is derived from an EMBL/GenBank/DDBJ whole genome shotgun (WGS) entry which is preliminary data.</text>
</comment>
<dbReference type="Proteomes" id="UP000805193">
    <property type="component" value="Unassembled WGS sequence"/>
</dbReference>
<feature type="non-terminal residue" evidence="1">
    <location>
        <position position="1"/>
    </location>
</feature>
<sequence>QAAHQSAESSYISECSPDSVMKESDDEGRWTTKVAKKQRHRSNSSEATIITQPTHNLVVIAKPTAPTTIITNMNPPALKQMLENLAPDGVIQIRPKYLLNLLAIDAKNIESTKSLLQLKKLGTIQVRTYEPAPPSSNVGVIRGVSTEIADADLWASIREKAPVVQVRRLGKTEAVKLVFSTRTSPEYVFVGHTRYGVLSTLKNRGSVLSVTASDIWRAHAPKRNTAADVAVIMSSVTTLILGDFNAHNEAWGDKQTSTRGRSLEDITAAIGLRCPNDGTTTFVTPGVEHSVLDLSFAKAAVPALWLAEPDSWGTWRMARILAGHAVRRSPVLGLVNAQNITLPQAAELLADEFTPAPAPPPGFVAASATSTPTQVASNSDFTLGDYSDQDHLLWTCPTLADKRKSFLDGLRQAGVASATTQVILFLPGSARDVSGTFAALLKFLEDTGLFDRL</sequence>
<accession>A0AC60PXE3</accession>
<keyword evidence="2" id="KW-1185">Reference proteome</keyword>